<dbReference type="Gene3D" id="3.40.50.1820">
    <property type="entry name" value="alpha/beta hydrolase"/>
    <property type="match status" value="1"/>
</dbReference>
<keyword evidence="2" id="KW-0378">Hydrolase</keyword>
<dbReference type="InterPro" id="IPR011990">
    <property type="entry name" value="TPR-like_helical_dom_sf"/>
</dbReference>
<accession>A0AAU9D069</accession>
<dbReference type="PANTHER" id="PTHR40841:SF2">
    <property type="entry name" value="SIDEROPHORE-DEGRADING ESTERASE (EUROFUNG)"/>
    <property type="match status" value="1"/>
</dbReference>
<gene>
    <name evidence="5" type="ORF">FUAX_35090</name>
</gene>
<evidence type="ECO:0000256" key="1">
    <source>
        <dbReference type="ARBA" id="ARBA00005622"/>
    </source>
</evidence>
<dbReference type="SUPFAM" id="SSF53474">
    <property type="entry name" value="alpha/beta-Hydrolases"/>
    <property type="match status" value="1"/>
</dbReference>
<comment type="similarity">
    <text evidence="1">Belongs to the esterase D family.</text>
</comment>
<evidence type="ECO:0008006" key="7">
    <source>
        <dbReference type="Google" id="ProtNLM"/>
    </source>
</evidence>
<proteinExistence type="inferred from homology"/>
<dbReference type="RefSeq" id="WP_338392594.1">
    <property type="nucleotide sequence ID" value="NZ_AP025314.1"/>
</dbReference>
<evidence type="ECO:0000256" key="4">
    <source>
        <dbReference type="SAM" id="SignalP"/>
    </source>
</evidence>
<dbReference type="SUPFAM" id="SSF48452">
    <property type="entry name" value="TPR-like"/>
    <property type="match status" value="1"/>
</dbReference>
<dbReference type="InterPro" id="IPR029058">
    <property type="entry name" value="AB_hydrolase_fold"/>
</dbReference>
<dbReference type="KEGG" id="fax:FUAX_35090"/>
<evidence type="ECO:0000256" key="2">
    <source>
        <dbReference type="ARBA" id="ARBA00022801"/>
    </source>
</evidence>
<dbReference type="GO" id="GO:0016788">
    <property type="term" value="F:hydrolase activity, acting on ester bonds"/>
    <property type="evidence" value="ECO:0007669"/>
    <property type="project" value="TreeGrafter"/>
</dbReference>
<reference evidence="5 6" key="1">
    <citation type="submission" date="2021-12" db="EMBL/GenBank/DDBJ databases">
        <title>Genome sequencing of bacteria with rrn-lacking chromosome and rrn-plasmid.</title>
        <authorList>
            <person name="Anda M."/>
            <person name="Iwasaki W."/>
        </authorList>
    </citation>
    <scope>NUCLEOTIDE SEQUENCE [LARGE SCALE GENOMIC DNA]</scope>
    <source>
        <strain evidence="5 6">DSM 100852</strain>
    </source>
</reference>
<sequence>MTNSKTRKAPILFILMMALYGFAYPQDHEQITIGTKHRIHSKVLGEEREYWVNLPESYHGTGTAHKRYPVLVLLDGHAHFKSVTGMANYMGAGFNGNRKIPEMIVVAIRNVNRRRDFTPDKVITRRKNDTGGGEKFLGFLEKELIPELDKKYRTEAYRILFGHSLGGLLATHTYMKENTLFKAFIAVDPSFGTWDAETMDKKLDAVTERSFERYIYIATANWGKRNIRNRDRHVRLYESLNSKCKGEFPGKLAYFENENHGSVPVIAFYQGINSIFDGYGISYRDIKDKAQLVRHFEGLSQRLSWNFTPPEALVNRVGYMFLRNSNEKERLKALDFFILNTENYPNSANAFDSLGEAYEVIGDKKQALRDYKKSLKLNPDNRHAAQKVNSLKKAM</sequence>
<dbReference type="InterPro" id="IPR052558">
    <property type="entry name" value="Siderophore_Hydrolase_D"/>
</dbReference>
<dbReference type="EMBL" id="AP025314">
    <property type="protein sequence ID" value="BDD11077.1"/>
    <property type="molecule type" value="Genomic_DNA"/>
</dbReference>
<keyword evidence="3" id="KW-0802">TPR repeat</keyword>
<protein>
    <recommendedName>
        <fullName evidence="7">Tetratricopeptide repeat protein</fullName>
    </recommendedName>
</protein>
<dbReference type="SMART" id="SM00028">
    <property type="entry name" value="TPR"/>
    <property type="match status" value="1"/>
</dbReference>
<feature type="chain" id="PRO_5043571946" description="Tetratricopeptide repeat protein" evidence="4">
    <location>
        <begin position="24"/>
        <end position="395"/>
    </location>
</feature>
<name>A0AAU9D069_9BACT</name>
<evidence type="ECO:0000313" key="6">
    <source>
        <dbReference type="Proteomes" id="UP001348817"/>
    </source>
</evidence>
<dbReference type="InterPro" id="IPR000801">
    <property type="entry name" value="Esterase-like"/>
</dbReference>
<dbReference type="Pfam" id="PF00756">
    <property type="entry name" value="Esterase"/>
    <property type="match status" value="1"/>
</dbReference>
<dbReference type="AlphaFoldDB" id="A0AAU9D069"/>
<keyword evidence="6" id="KW-1185">Reference proteome</keyword>
<dbReference type="PROSITE" id="PS50005">
    <property type="entry name" value="TPR"/>
    <property type="match status" value="1"/>
</dbReference>
<evidence type="ECO:0000313" key="5">
    <source>
        <dbReference type="EMBL" id="BDD11077.1"/>
    </source>
</evidence>
<feature type="repeat" description="TPR" evidence="3">
    <location>
        <begin position="348"/>
        <end position="381"/>
    </location>
</feature>
<dbReference type="InterPro" id="IPR019734">
    <property type="entry name" value="TPR_rpt"/>
</dbReference>
<keyword evidence="4" id="KW-0732">Signal</keyword>
<dbReference type="PANTHER" id="PTHR40841">
    <property type="entry name" value="SIDEROPHORE TRIACETYLFUSARININE C ESTERASE"/>
    <property type="match status" value="1"/>
</dbReference>
<organism evidence="5 6">
    <name type="scientific">Fulvitalea axinellae</name>
    <dbReference type="NCBI Taxonomy" id="1182444"/>
    <lineage>
        <taxon>Bacteria</taxon>
        <taxon>Pseudomonadati</taxon>
        <taxon>Bacteroidota</taxon>
        <taxon>Cytophagia</taxon>
        <taxon>Cytophagales</taxon>
        <taxon>Persicobacteraceae</taxon>
        <taxon>Fulvitalea</taxon>
    </lineage>
</organism>
<feature type="signal peptide" evidence="4">
    <location>
        <begin position="1"/>
        <end position="23"/>
    </location>
</feature>
<dbReference type="PROSITE" id="PS50293">
    <property type="entry name" value="TPR_REGION"/>
    <property type="match status" value="1"/>
</dbReference>
<evidence type="ECO:0000256" key="3">
    <source>
        <dbReference type="PROSITE-ProRule" id="PRU00339"/>
    </source>
</evidence>
<dbReference type="Proteomes" id="UP001348817">
    <property type="component" value="Chromosome"/>
</dbReference>
<dbReference type="Gene3D" id="1.25.40.10">
    <property type="entry name" value="Tetratricopeptide repeat domain"/>
    <property type="match status" value="1"/>
</dbReference>